<gene>
    <name evidence="1" type="ORF">MRB53_012732</name>
</gene>
<keyword evidence="2" id="KW-1185">Reference proteome</keyword>
<protein>
    <submittedName>
        <fullName evidence="1">Uncharacterized protein</fullName>
    </submittedName>
</protein>
<evidence type="ECO:0000313" key="1">
    <source>
        <dbReference type="EMBL" id="KAJ8638465.1"/>
    </source>
</evidence>
<name>A0ACC2LYH5_PERAE</name>
<dbReference type="Proteomes" id="UP001234297">
    <property type="component" value="Chromosome 3"/>
</dbReference>
<reference evidence="1 2" key="1">
    <citation type="journal article" date="2022" name="Hortic Res">
        <title>A haplotype resolved chromosomal level avocado genome allows analysis of novel avocado genes.</title>
        <authorList>
            <person name="Nath O."/>
            <person name="Fletcher S.J."/>
            <person name="Hayward A."/>
            <person name="Shaw L.M."/>
            <person name="Masouleh A.K."/>
            <person name="Furtado A."/>
            <person name="Henry R.J."/>
            <person name="Mitter N."/>
        </authorList>
    </citation>
    <scope>NUCLEOTIDE SEQUENCE [LARGE SCALE GENOMIC DNA]</scope>
    <source>
        <strain evidence="2">cv. Hass</strain>
    </source>
</reference>
<proteinExistence type="predicted"/>
<evidence type="ECO:0000313" key="2">
    <source>
        <dbReference type="Proteomes" id="UP001234297"/>
    </source>
</evidence>
<dbReference type="EMBL" id="CM056811">
    <property type="protein sequence ID" value="KAJ8638465.1"/>
    <property type="molecule type" value="Genomic_DNA"/>
</dbReference>
<sequence length="105" mass="11518">MAAPAGIGMLQEIAVEVPSDIVGDLWGWHARNVQRFLHAQCGADFSRLDEGNGFTLIFVRGTRTQVEVGLQRFASATFGLNIRGNGENDERVEETRDAVEVGLMK</sequence>
<organism evidence="1 2">
    <name type="scientific">Persea americana</name>
    <name type="common">Avocado</name>
    <dbReference type="NCBI Taxonomy" id="3435"/>
    <lineage>
        <taxon>Eukaryota</taxon>
        <taxon>Viridiplantae</taxon>
        <taxon>Streptophyta</taxon>
        <taxon>Embryophyta</taxon>
        <taxon>Tracheophyta</taxon>
        <taxon>Spermatophyta</taxon>
        <taxon>Magnoliopsida</taxon>
        <taxon>Magnoliidae</taxon>
        <taxon>Laurales</taxon>
        <taxon>Lauraceae</taxon>
        <taxon>Persea</taxon>
    </lineage>
</organism>
<accession>A0ACC2LYH5</accession>
<comment type="caution">
    <text evidence="1">The sequence shown here is derived from an EMBL/GenBank/DDBJ whole genome shotgun (WGS) entry which is preliminary data.</text>
</comment>